<keyword evidence="2" id="KW-1185">Reference proteome</keyword>
<reference evidence="1 2" key="1">
    <citation type="submission" date="2018-08" db="EMBL/GenBank/DDBJ databases">
        <title>Bacillus jemisoniae sp. nov., Bacillus chryseoplanitiae sp. nov., Bacillus resnikiae sp. nov., and Bacillus frankliniae sp. nov., isolated from Viking spacecraft and associated surfaces.</title>
        <authorList>
            <person name="Seuylemezian A."/>
            <person name="Vaishampayan P."/>
        </authorList>
    </citation>
    <scope>NUCLEOTIDE SEQUENCE [LARGE SCALE GENOMIC DNA]</scope>
    <source>
        <strain evidence="1 2">JJ-247</strain>
    </source>
</reference>
<dbReference type="OrthoDB" id="2938768at2"/>
<name>A0A398B0A2_9BACI</name>
<accession>A0A398B0A2</accession>
<comment type="caution">
    <text evidence="1">The sequence shown here is derived from an EMBL/GenBank/DDBJ whole genome shotgun (WGS) entry which is preliminary data.</text>
</comment>
<gene>
    <name evidence="1" type="ORF">D1970_17310</name>
</gene>
<organism evidence="1 2">
    <name type="scientific">Mesobacillus zeae</name>
    <dbReference type="NCBI Taxonomy" id="1917180"/>
    <lineage>
        <taxon>Bacteria</taxon>
        <taxon>Bacillati</taxon>
        <taxon>Bacillota</taxon>
        <taxon>Bacilli</taxon>
        <taxon>Bacillales</taxon>
        <taxon>Bacillaceae</taxon>
        <taxon>Mesobacillus</taxon>
    </lineage>
</organism>
<proteinExistence type="predicted"/>
<dbReference type="EMBL" id="QWVT01000029">
    <property type="protein sequence ID" value="RID83267.1"/>
    <property type="molecule type" value="Genomic_DNA"/>
</dbReference>
<sequence length="62" mass="7547">MAETFRRGKIEDYINRLKFRKEILIRQLTQNEYVCLRENLTGQIQSIDFILNELIQEFNIKV</sequence>
<evidence type="ECO:0000313" key="2">
    <source>
        <dbReference type="Proteomes" id="UP000265816"/>
    </source>
</evidence>
<evidence type="ECO:0000313" key="1">
    <source>
        <dbReference type="EMBL" id="RID83267.1"/>
    </source>
</evidence>
<dbReference type="RefSeq" id="WP_119114112.1">
    <property type="nucleotide sequence ID" value="NZ_CBCSEO010000003.1"/>
</dbReference>
<dbReference type="Proteomes" id="UP000265816">
    <property type="component" value="Unassembled WGS sequence"/>
</dbReference>
<protein>
    <submittedName>
        <fullName evidence="1">Uncharacterized protein</fullName>
    </submittedName>
</protein>
<dbReference type="AlphaFoldDB" id="A0A398B0A2"/>